<keyword evidence="1" id="KW-0812">Transmembrane</keyword>
<dbReference type="Gene3D" id="3.40.50.2000">
    <property type="entry name" value="Glycogen Phosphorylase B"/>
    <property type="match status" value="2"/>
</dbReference>
<accession>A0A381XCD6</accession>
<keyword evidence="1" id="KW-0472">Membrane</keyword>
<organism evidence="3">
    <name type="scientific">marine metagenome</name>
    <dbReference type="NCBI Taxonomy" id="408172"/>
    <lineage>
        <taxon>unclassified sequences</taxon>
        <taxon>metagenomes</taxon>
        <taxon>ecological metagenomes</taxon>
    </lineage>
</organism>
<dbReference type="PANTHER" id="PTHR45947:SF3">
    <property type="entry name" value="SULFOQUINOVOSYL TRANSFERASE SQD2"/>
    <property type="match status" value="1"/>
</dbReference>
<protein>
    <recommendedName>
        <fullName evidence="2">Glycosyl transferase family 1 domain-containing protein</fullName>
    </recommendedName>
</protein>
<dbReference type="PANTHER" id="PTHR45947">
    <property type="entry name" value="SULFOQUINOVOSYL TRANSFERASE SQD2"/>
    <property type="match status" value="1"/>
</dbReference>
<dbReference type="InterPro" id="IPR001296">
    <property type="entry name" value="Glyco_trans_1"/>
</dbReference>
<proteinExistence type="predicted"/>
<dbReference type="AlphaFoldDB" id="A0A381XCD6"/>
<dbReference type="GO" id="GO:0016757">
    <property type="term" value="F:glycosyltransferase activity"/>
    <property type="evidence" value="ECO:0007669"/>
    <property type="project" value="InterPro"/>
</dbReference>
<dbReference type="InterPro" id="IPR050194">
    <property type="entry name" value="Glycosyltransferase_grp1"/>
</dbReference>
<evidence type="ECO:0000259" key="2">
    <source>
        <dbReference type="Pfam" id="PF00534"/>
    </source>
</evidence>
<dbReference type="CDD" id="cd03801">
    <property type="entry name" value="GT4_PimA-like"/>
    <property type="match status" value="1"/>
</dbReference>
<dbReference type="Pfam" id="PF00534">
    <property type="entry name" value="Glycos_transf_1"/>
    <property type="match status" value="1"/>
</dbReference>
<reference evidence="3" key="1">
    <citation type="submission" date="2018-05" db="EMBL/GenBank/DDBJ databases">
        <authorList>
            <person name="Lanie J.A."/>
            <person name="Ng W.-L."/>
            <person name="Kazmierczak K.M."/>
            <person name="Andrzejewski T.M."/>
            <person name="Davidsen T.M."/>
            <person name="Wayne K.J."/>
            <person name="Tettelin H."/>
            <person name="Glass J.I."/>
            <person name="Rusch D."/>
            <person name="Podicherti R."/>
            <person name="Tsui H.-C.T."/>
            <person name="Winkler M.E."/>
        </authorList>
    </citation>
    <scope>NUCLEOTIDE SEQUENCE</scope>
</reference>
<gene>
    <name evidence="3" type="ORF">METZ01_LOCUS114767</name>
</gene>
<feature type="domain" description="Glycosyl transferase family 1" evidence="2">
    <location>
        <begin position="209"/>
        <end position="374"/>
    </location>
</feature>
<evidence type="ECO:0000313" key="3">
    <source>
        <dbReference type="EMBL" id="SVA61913.1"/>
    </source>
</evidence>
<dbReference type="SUPFAM" id="SSF53756">
    <property type="entry name" value="UDP-Glycosyltransferase/glycogen phosphorylase"/>
    <property type="match status" value="1"/>
</dbReference>
<dbReference type="EMBL" id="UINC01014529">
    <property type="protein sequence ID" value="SVA61913.1"/>
    <property type="molecule type" value="Genomic_DNA"/>
</dbReference>
<name>A0A381XCD6_9ZZZZ</name>
<sequence length="404" mass="46945">MLKENSRRSYKLAYFVTHPIPYQAPLLRKIANKDSIDFKTFFISDHSVRPYFDTDFNQFTKWDTPLLEGYDHIFFKKIFKTTKLGFFIPFVYGISKALKEEDWDAVWVHGYNHFALVIVIFFAVLYKIPIFFRAESTLLATKTSLFKDMFIRQLVRLSSALLYVSTLNKEYYLDYGAKERQLFFTPYAVDNEFYKYTKEEKKKISARLTKEHDIDEEATIILFVGKFIDRKNPLILLEAFHQLINKQPRNKVVLMFAGTGPDLELIENKIKQDYLDSIVKILGFKNEKELREYYTIANLLILPSKEETFGLVINEAMSASTAIIASDKVGSSKDLVINGINGFIFKSENLESLTAILEKTMSDKEALLNMAAKSEEIIKNWNYDKDLEGIISALDSNYKKTINF</sequence>
<evidence type="ECO:0000256" key="1">
    <source>
        <dbReference type="SAM" id="Phobius"/>
    </source>
</evidence>
<keyword evidence="1" id="KW-1133">Transmembrane helix</keyword>
<feature type="transmembrane region" description="Helical" evidence="1">
    <location>
        <begin position="110"/>
        <end position="132"/>
    </location>
</feature>